<accession>A0A841BTU3</accession>
<dbReference type="PROSITE" id="PS51682">
    <property type="entry name" value="SAM_OMT_I"/>
    <property type="match status" value="1"/>
</dbReference>
<gene>
    <name evidence="4" type="ORF">F4553_005003</name>
</gene>
<comment type="caution">
    <text evidence="4">The sequence shown here is derived from an EMBL/GenBank/DDBJ whole genome shotgun (WGS) entry which is preliminary data.</text>
</comment>
<dbReference type="GO" id="GO:0032259">
    <property type="term" value="P:methylation"/>
    <property type="evidence" value="ECO:0007669"/>
    <property type="project" value="UniProtKB-KW"/>
</dbReference>
<dbReference type="PANTHER" id="PTHR10509">
    <property type="entry name" value="O-METHYLTRANSFERASE-RELATED"/>
    <property type="match status" value="1"/>
</dbReference>
<organism evidence="4 5">
    <name type="scientific">Allocatelliglobosispora scoriae</name>
    <dbReference type="NCBI Taxonomy" id="643052"/>
    <lineage>
        <taxon>Bacteria</taxon>
        <taxon>Bacillati</taxon>
        <taxon>Actinomycetota</taxon>
        <taxon>Actinomycetes</taxon>
        <taxon>Micromonosporales</taxon>
        <taxon>Micromonosporaceae</taxon>
        <taxon>Allocatelliglobosispora</taxon>
    </lineage>
</organism>
<keyword evidence="3" id="KW-0949">S-adenosyl-L-methionine</keyword>
<dbReference type="AlphaFoldDB" id="A0A841BTU3"/>
<dbReference type="PANTHER" id="PTHR10509:SF14">
    <property type="entry name" value="CAFFEOYL-COA O-METHYLTRANSFERASE 3-RELATED"/>
    <property type="match status" value="1"/>
</dbReference>
<evidence type="ECO:0000256" key="2">
    <source>
        <dbReference type="ARBA" id="ARBA00022679"/>
    </source>
</evidence>
<protein>
    <submittedName>
        <fullName evidence="4">Caffeoyl-CoA O-methyltransferase</fullName>
        <ecNumber evidence="4">2.1.1.104</ecNumber>
    </submittedName>
</protein>
<dbReference type="EC" id="2.1.1.104" evidence="4"/>
<dbReference type="Gene3D" id="3.40.50.150">
    <property type="entry name" value="Vaccinia Virus protein VP39"/>
    <property type="match status" value="1"/>
</dbReference>
<sequence>MSRQSITLDTAMHDYLVAHGTPPDDILTELAEETARALGGVSRMQISPEQAALFTLLAASLNVRNAVEVGTFTGLSSLALARGMAPGGKLVCFDISEEYTSIARRYWARAGVDDRIELRLGAAAELLPELPNEAYLDFVFIDADKPGYATYWGELVPRLRQGGIIAVDNVLWSGRVLDPASEHDESTAAIVAFNDMVAADKRVQATMLPIGDGLTLARKL</sequence>
<dbReference type="SUPFAM" id="SSF53335">
    <property type="entry name" value="S-adenosyl-L-methionine-dependent methyltransferases"/>
    <property type="match status" value="1"/>
</dbReference>
<reference evidence="4 5" key="1">
    <citation type="submission" date="2020-08" db="EMBL/GenBank/DDBJ databases">
        <title>Sequencing the genomes of 1000 actinobacteria strains.</title>
        <authorList>
            <person name="Klenk H.-P."/>
        </authorList>
    </citation>
    <scope>NUCLEOTIDE SEQUENCE [LARGE SCALE GENOMIC DNA]</scope>
    <source>
        <strain evidence="4 5">DSM 45362</strain>
    </source>
</reference>
<keyword evidence="5" id="KW-1185">Reference proteome</keyword>
<evidence type="ECO:0000313" key="5">
    <source>
        <dbReference type="Proteomes" id="UP000587527"/>
    </source>
</evidence>
<evidence type="ECO:0000256" key="1">
    <source>
        <dbReference type="ARBA" id="ARBA00022603"/>
    </source>
</evidence>
<dbReference type="RefSeq" id="WP_184839812.1">
    <property type="nucleotide sequence ID" value="NZ_JACHMN010000002.1"/>
</dbReference>
<dbReference type="InterPro" id="IPR002935">
    <property type="entry name" value="SAM_O-MeTrfase"/>
</dbReference>
<evidence type="ECO:0000313" key="4">
    <source>
        <dbReference type="EMBL" id="MBB5871624.1"/>
    </source>
</evidence>
<keyword evidence="1 4" id="KW-0489">Methyltransferase</keyword>
<evidence type="ECO:0000256" key="3">
    <source>
        <dbReference type="ARBA" id="ARBA00022691"/>
    </source>
</evidence>
<dbReference type="Proteomes" id="UP000587527">
    <property type="component" value="Unassembled WGS sequence"/>
</dbReference>
<dbReference type="GO" id="GO:0042409">
    <property type="term" value="F:caffeoyl-CoA O-methyltransferase activity"/>
    <property type="evidence" value="ECO:0007669"/>
    <property type="project" value="UniProtKB-EC"/>
</dbReference>
<proteinExistence type="predicted"/>
<dbReference type="InterPro" id="IPR050362">
    <property type="entry name" value="Cation-dep_OMT"/>
</dbReference>
<keyword evidence="2 4" id="KW-0808">Transferase</keyword>
<name>A0A841BTU3_9ACTN</name>
<dbReference type="InterPro" id="IPR029063">
    <property type="entry name" value="SAM-dependent_MTases_sf"/>
</dbReference>
<dbReference type="CDD" id="cd02440">
    <property type="entry name" value="AdoMet_MTases"/>
    <property type="match status" value="1"/>
</dbReference>
<dbReference type="Pfam" id="PF01596">
    <property type="entry name" value="Methyltransf_3"/>
    <property type="match status" value="1"/>
</dbReference>
<dbReference type="EMBL" id="JACHMN010000002">
    <property type="protein sequence ID" value="MBB5871624.1"/>
    <property type="molecule type" value="Genomic_DNA"/>
</dbReference>